<keyword evidence="3" id="KW-0418">Kinase</keyword>
<gene>
    <name evidence="3" type="ORF">FNH21_10310</name>
</gene>
<feature type="region of interest" description="Disordered" evidence="1">
    <location>
        <begin position="1"/>
        <end position="35"/>
    </location>
</feature>
<dbReference type="Pfam" id="PF00069">
    <property type="entry name" value="Pkinase"/>
    <property type="match status" value="1"/>
</dbReference>
<protein>
    <submittedName>
        <fullName evidence="3">Protein kinase</fullName>
    </submittedName>
</protein>
<dbReference type="AlphaFoldDB" id="A0A7X1NQT3"/>
<dbReference type="Gene3D" id="1.10.510.10">
    <property type="entry name" value="Transferase(Phosphotransferase) domain 1"/>
    <property type="match status" value="1"/>
</dbReference>
<feature type="region of interest" description="Disordered" evidence="1">
    <location>
        <begin position="435"/>
        <end position="526"/>
    </location>
</feature>
<dbReference type="SUPFAM" id="SSF56112">
    <property type="entry name" value="Protein kinase-like (PK-like)"/>
    <property type="match status" value="1"/>
</dbReference>
<feature type="compositionally biased region" description="Gly residues" evidence="1">
    <location>
        <begin position="494"/>
        <end position="504"/>
    </location>
</feature>
<dbReference type="InterPro" id="IPR011009">
    <property type="entry name" value="Kinase-like_dom_sf"/>
</dbReference>
<proteinExistence type="predicted"/>
<feature type="compositionally biased region" description="Low complexity" evidence="1">
    <location>
        <begin position="462"/>
        <end position="473"/>
    </location>
</feature>
<feature type="compositionally biased region" description="Polar residues" evidence="1">
    <location>
        <begin position="70"/>
        <end position="83"/>
    </location>
</feature>
<reference evidence="4" key="1">
    <citation type="submission" date="2019-07" db="EMBL/GenBank/DDBJ databases">
        <title>Arthrobacter KR32 sp. nov., isolated from mountain cheese made of cows milk.</title>
        <authorList>
            <person name="Flegler A."/>
        </authorList>
    </citation>
    <scope>NUCLEOTIDE SEQUENCE [LARGE SCALE GENOMIC DNA]</scope>
    <source>
        <strain evidence="4">KR32</strain>
    </source>
</reference>
<organism evidence="3 4">
    <name type="scientific">Arthrobacter bussei</name>
    <dbReference type="NCBI Taxonomy" id="2594179"/>
    <lineage>
        <taxon>Bacteria</taxon>
        <taxon>Bacillati</taxon>
        <taxon>Actinomycetota</taxon>
        <taxon>Actinomycetes</taxon>
        <taxon>Micrococcales</taxon>
        <taxon>Micrococcaceae</taxon>
        <taxon>Arthrobacter</taxon>
    </lineage>
</organism>
<comment type="caution">
    <text evidence="3">The sequence shown here is derived from an EMBL/GenBank/DDBJ whole genome shotgun (WGS) entry which is preliminary data.</text>
</comment>
<dbReference type="PROSITE" id="PS50011">
    <property type="entry name" value="PROTEIN_KINASE_DOM"/>
    <property type="match status" value="1"/>
</dbReference>
<accession>A0A7X1NQT3</accession>
<dbReference type="GO" id="GO:0004674">
    <property type="term" value="F:protein serine/threonine kinase activity"/>
    <property type="evidence" value="ECO:0007669"/>
    <property type="project" value="TreeGrafter"/>
</dbReference>
<name>A0A7X1NQT3_9MICC</name>
<feature type="compositionally biased region" description="Pro residues" evidence="1">
    <location>
        <begin position="1"/>
        <end position="12"/>
    </location>
</feature>
<dbReference type="PANTHER" id="PTHR44329:SF214">
    <property type="entry name" value="PROTEIN KINASE DOMAIN-CONTAINING PROTEIN"/>
    <property type="match status" value="1"/>
</dbReference>
<feature type="compositionally biased region" description="Basic and acidic residues" evidence="1">
    <location>
        <begin position="22"/>
        <end position="32"/>
    </location>
</feature>
<dbReference type="Proteomes" id="UP000326464">
    <property type="component" value="Unassembled WGS sequence"/>
</dbReference>
<feature type="compositionally biased region" description="Low complexity" evidence="1">
    <location>
        <begin position="149"/>
        <end position="160"/>
    </location>
</feature>
<sequence length="801" mass="81237">MHYPSSLPPSPDPDASGAALLRSDDPWSHDGPVRPVVAGLSVGRLLGRGGASLVWQVTDADGRRFALKVPTTSSDVGESSRTSRNQKDAGAAVQAAEAPRGARGKRPAGAGEGGSAGIARRSSGGDAAAPSASSAPTRRGRRAAETSLAISAARRAPASAQHLTAAAEEPTGPFGRATEAPSAGGMAGTPPEADGLARELALLQRFSHGHLLRVHRILPTDQGPALLSDLAAGGSILALVAGRGPLPIPEVVTSLVPIAQVLQYLHDAGAVHGDVTPGNILFTHEGKPVLADLGTGRLLGSDAATSHGTPGFIDPSGGGGFDPGADVFALAAVTWFAMTGRVPGPTEQRPPLSLMVPEVPAPLMHLIEDGLSADRGRRPTAEQFARTLLSSAAAQPVDLVPAVHPSVLPELMTRRAPAPSGGRPTGRRRLVTVLRSAWRRGVTPGGSRRAPGEQRTARRGTPRPGAGRAQTRAMRVRSGRAAVAVRPGSLIEGGSSGGPRGGAAPGSTPASGSLRSLRSHPRDERDATLRSRAAMVAGALALALLVAGLALTVSSPSGPGVLSAPVTTTADEPGEGVGEARTEDGAEVDRWGRSSGRAATPEDGGASETGSGQAREEDENEIEDQAVERDPGGGAREGAAPSAPAVENSGSEDPVIALGDLASRRAKAFATADASLLSRIDVAGSPAMTVDREAVESLATSGVTLPDLTISIREPRALTGDERAALPALADSPAVSGAPSGTTVSLVRAIAALSSYTEERTVPADEGGPPSLMAAGRQDIIFVLWNSGDGWRIHSTIEPPA</sequence>
<keyword evidence="3" id="KW-0808">Transferase</keyword>
<evidence type="ECO:0000259" key="2">
    <source>
        <dbReference type="PROSITE" id="PS50011"/>
    </source>
</evidence>
<keyword evidence="4" id="KW-1185">Reference proteome</keyword>
<dbReference type="InterPro" id="IPR051681">
    <property type="entry name" value="Ser/Thr_Kinases-Pseudokinases"/>
</dbReference>
<dbReference type="RefSeq" id="WP_152814880.1">
    <property type="nucleotide sequence ID" value="NZ_VJXX01000002.1"/>
</dbReference>
<feature type="region of interest" description="Disordered" evidence="1">
    <location>
        <begin position="556"/>
        <end position="652"/>
    </location>
</feature>
<feature type="compositionally biased region" description="Acidic residues" evidence="1">
    <location>
        <begin position="616"/>
        <end position="625"/>
    </location>
</feature>
<evidence type="ECO:0000256" key="1">
    <source>
        <dbReference type="SAM" id="MobiDB-lite"/>
    </source>
</evidence>
<dbReference type="EMBL" id="VJXX01000002">
    <property type="protein sequence ID" value="MPY11105.1"/>
    <property type="molecule type" value="Genomic_DNA"/>
</dbReference>
<feature type="compositionally biased region" description="Basic and acidic residues" evidence="1">
    <location>
        <begin position="578"/>
        <end position="592"/>
    </location>
</feature>
<evidence type="ECO:0000313" key="3">
    <source>
        <dbReference type="EMBL" id="MPY11105.1"/>
    </source>
</evidence>
<dbReference type="OrthoDB" id="3778994at2"/>
<feature type="region of interest" description="Disordered" evidence="1">
    <location>
        <begin position="68"/>
        <end position="192"/>
    </location>
</feature>
<evidence type="ECO:0000313" key="4">
    <source>
        <dbReference type="Proteomes" id="UP000326464"/>
    </source>
</evidence>
<feature type="compositionally biased region" description="Low complexity" evidence="1">
    <location>
        <begin position="117"/>
        <end position="137"/>
    </location>
</feature>
<dbReference type="GO" id="GO:0005524">
    <property type="term" value="F:ATP binding"/>
    <property type="evidence" value="ECO:0007669"/>
    <property type="project" value="InterPro"/>
</dbReference>
<dbReference type="SMART" id="SM00220">
    <property type="entry name" value="S_TKc"/>
    <property type="match status" value="1"/>
</dbReference>
<dbReference type="PANTHER" id="PTHR44329">
    <property type="entry name" value="SERINE/THREONINE-PROTEIN KINASE TNNI3K-RELATED"/>
    <property type="match status" value="1"/>
</dbReference>
<feature type="domain" description="Protein kinase" evidence="2">
    <location>
        <begin position="40"/>
        <end position="407"/>
    </location>
</feature>
<dbReference type="InterPro" id="IPR000719">
    <property type="entry name" value="Prot_kinase_dom"/>
</dbReference>